<dbReference type="CDD" id="cd04301">
    <property type="entry name" value="NAT_SF"/>
    <property type="match status" value="1"/>
</dbReference>
<feature type="compositionally biased region" description="Basic and acidic residues" evidence="3">
    <location>
        <begin position="395"/>
        <end position="406"/>
    </location>
</feature>
<evidence type="ECO:0000313" key="6">
    <source>
        <dbReference type="Proteomes" id="UP000191901"/>
    </source>
</evidence>
<feature type="domain" description="N-acetyltransferase" evidence="4">
    <location>
        <begin position="11"/>
        <end position="177"/>
    </location>
</feature>
<dbReference type="EMBL" id="CP021983">
    <property type="protein sequence ID" value="ASC69658.1"/>
    <property type="molecule type" value="Genomic_DNA"/>
</dbReference>
<keyword evidence="2" id="KW-0012">Acyltransferase</keyword>
<feature type="region of interest" description="Disordered" evidence="3">
    <location>
        <begin position="386"/>
        <end position="417"/>
    </location>
</feature>
<dbReference type="PANTHER" id="PTHR43800">
    <property type="entry name" value="PEPTIDYL-LYSINE N-ACETYLTRANSFERASE YJAB"/>
    <property type="match status" value="1"/>
</dbReference>
<dbReference type="Proteomes" id="UP000191901">
    <property type="component" value="Chromosome"/>
</dbReference>
<evidence type="ECO:0000256" key="1">
    <source>
        <dbReference type="ARBA" id="ARBA00022679"/>
    </source>
</evidence>
<dbReference type="Gene3D" id="3.40.630.30">
    <property type="match status" value="1"/>
</dbReference>
<dbReference type="OrthoDB" id="551341at2"/>
<dbReference type="InterPro" id="IPR016181">
    <property type="entry name" value="Acyl_CoA_acyltransferase"/>
</dbReference>
<dbReference type="KEGG" id="hhg:XM38_005870"/>
<evidence type="ECO:0000313" key="5">
    <source>
        <dbReference type="EMBL" id="ASC69658.1"/>
    </source>
</evidence>
<dbReference type="SUPFAM" id="SSF55729">
    <property type="entry name" value="Acyl-CoA N-acyltransferases (Nat)"/>
    <property type="match status" value="1"/>
</dbReference>
<dbReference type="RefSeq" id="WP_088429034.1">
    <property type="nucleotide sequence ID" value="NZ_CP021983.2"/>
</dbReference>
<keyword evidence="1" id="KW-0808">Transferase</keyword>
<gene>
    <name evidence="5" type="ORF">XM38_005870</name>
</gene>
<dbReference type="STRING" id="1641165.XM38_25110"/>
<dbReference type="PROSITE" id="PS51186">
    <property type="entry name" value="GNAT"/>
    <property type="match status" value="1"/>
</dbReference>
<protein>
    <recommendedName>
        <fullName evidence="4">N-acetyltransferase domain-containing protein</fullName>
    </recommendedName>
</protein>
<accession>A0A1Z3HHC3</accession>
<dbReference type="AlphaFoldDB" id="A0A1Z3HHC3"/>
<evidence type="ECO:0000256" key="3">
    <source>
        <dbReference type="SAM" id="MobiDB-lite"/>
    </source>
</evidence>
<evidence type="ECO:0000256" key="2">
    <source>
        <dbReference type="ARBA" id="ARBA00023315"/>
    </source>
</evidence>
<name>A0A1Z3HHC3_9CYAN</name>
<dbReference type="GO" id="GO:0016747">
    <property type="term" value="F:acyltransferase activity, transferring groups other than amino-acyl groups"/>
    <property type="evidence" value="ECO:0007669"/>
    <property type="project" value="InterPro"/>
</dbReference>
<evidence type="ECO:0000259" key="4">
    <source>
        <dbReference type="PROSITE" id="PS51186"/>
    </source>
</evidence>
<reference evidence="5 6" key="1">
    <citation type="journal article" date="2016" name="Biochim. Biophys. Acta">
        <title>Characterization of red-shifted phycobilisomes isolated from the chlorophyll f-containing cyanobacterium Halomicronema hongdechloris.</title>
        <authorList>
            <person name="Li Y."/>
            <person name="Lin Y."/>
            <person name="Garvey C.J."/>
            <person name="Birch D."/>
            <person name="Corkery R.W."/>
            <person name="Loughlin P.C."/>
            <person name="Scheer H."/>
            <person name="Willows R.D."/>
            <person name="Chen M."/>
        </authorList>
    </citation>
    <scope>NUCLEOTIDE SEQUENCE [LARGE SCALE GENOMIC DNA]</scope>
    <source>
        <strain evidence="5 6">C2206</strain>
    </source>
</reference>
<keyword evidence="6" id="KW-1185">Reference proteome</keyword>
<dbReference type="PANTHER" id="PTHR43800:SF1">
    <property type="entry name" value="PEPTIDYL-LYSINE N-ACETYLTRANSFERASE YJAB"/>
    <property type="match status" value="1"/>
</dbReference>
<organism evidence="5 6">
    <name type="scientific">Halomicronema hongdechloris C2206</name>
    <dbReference type="NCBI Taxonomy" id="1641165"/>
    <lineage>
        <taxon>Bacteria</taxon>
        <taxon>Bacillati</taxon>
        <taxon>Cyanobacteriota</taxon>
        <taxon>Cyanophyceae</taxon>
        <taxon>Nodosilineales</taxon>
        <taxon>Nodosilineaceae</taxon>
        <taxon>Halomicronema</taxon>
    </lineage>
</organism>
<dbReference type="InterPro" id="IPR000182">
    <property type="entry name" value="GNAT_dom"/>
</dbReference>
<proteinExistence type="predicted"/>
<sequence length="417" mass="47635">MAHSTFTDAALTIRPLQYRDLDELRQWTADVVDAGEMVASLETIQRLEQVRRWYGPLKVLSLFPNPWQHLFSAFVAERQGQLCGLIQVSPFNRTRSTWQVDRVVVNRSVVPTGAPTFFGDIGSRLLRYCFETIWEARTWIIETNVNSKAALALYRQNGFQPLAQVTYWSIGAEQLADLGGREPDLPNLLPVSNADAQLLYQLDTAAMPPLVRQVFDHQIQDFKTNVLQLLAAGLTNWWQRNEVLNAYVFEPQRKAAIGHFKLVIDRDGQHPHRADLTVHPAYTWLYPELMTQMARVLQPFPSQSLQVTSLDYQPEREEYLVRTQAVPQDHTLLMSRSVWHKMRETKPVTLEGLQLSDVLSGLQPAGKPVPGRMSWSEEWPLSLPSQVAPFRRQRDRWGRSSDHDASEPDASADGSRE</sequence>